<dbReference type="Proteomes" id="UP000532437">
    <property type="component" value="Unassembled WGS sequence"/>
</dbReference>
<evidence type="ECO:0000256" key="1">
    <source>
        <dbReference type="ARBA" id="ARBA00022670"/>
    </source>
</evidence>
<evidence type="ECO:0000313" key="9">
    <source>
        <dbReference type="Proteomes" id="UP000532437"/>
    </source>
</evidence>
<reference evidence="8 9" key="1">
    <citation type="submission" date="2019-09" db="EMBL/GenBank/DDBJ databases">
        <title>Bird 10,000 Genomes (B10K) Project - Family phase.</title>
        <authorList>
            <person name="Zhang G."/>
        </authorList>
    </citation>
    <scope>NUCLEOTIDE SEQUENCE [LARGE SCALE GENOMIC DNA]</scope>
    <source>
        <strain evidence="8">B10K-DU-002-60</strain>
        <tissue evidence="8">Muscle</tissue>
    </source>
</reference>
<sequence length="259" mass="26861">CGTPVLRRVVGGSGAQEGQWPWQVSLAFRGRHVCGGALIAPAWVLTAAHCFPPENPLPEYRVTLGVLQLLSPPPDAQVRGVASVARHPAYRDYRDSDDGGDVGGDLALARLDPPAVPSRLVRPVCVPAAGVAFVPGTNCTVTGWGHVRTAVPLPPPKTLQQLEVPLLSQRHCRCLYALGTATATGEGLGTPAGDTICAGFPQGQRDACQGDSGGPLTCRLGGTWHLAGVVSWGDACGAPGRPGVYTGVSPHLPWILSLV</sequence>
<evidence type="ECO:0000256" key="4">
    <source>
        <dbReference type="ARBA" id="ARBA00022825"/>
    </source>
</evidence>
<evidence type="ECO:0000256" key="3">
    <source>
        <dbReference type="ARBA" id="ARBA00022801"/>
    </source>
</evidence>
<dbReference type="Pfam" id="PF00089">
    <property type="entry name" value="Trypsin"/>
    <property type="match status" value="1"/>
</dbReference>
<comment type="caution">
    <text evidence="8">The sequence shown here is derived from an EMBL/GenBank/DDBJ whole genome shotgun (WGS) entry which is preliminary data.</text>
</comment>
<dbReference type="InterPro" id="IPR018114">
    <property type="entry name" value="TRYPSIN_HIS"/>
</dbReference>
<evidence type="ECO:0000256" key="6">
    <source>
        <dbReference type="RuleBase" id="RU363034"/>
    </source>
</evidence>
<feature type="non-terminal residue" evidence="8">
    <location>
        <position position="259"/>
    </location>
</feature>
<dbReference type="InterPro" id="IPR033116">
    <property type="entry name" value="TRYPSIN_SER"/>
</dbReference>
<evidence type="ECO:0000259" key="7">
    <source>
        <dbReference type="PROSITE" id="PS50240"/>
    </source>
</evidence>
<dbReference type="PROSITE" id="PS50240">
    <property type="entry name" value="TRYPSIN_DOM"/>
    <property type="match status" value="1"/>
</dbReference>
<organism evidence="8 9">
    <name type="scientific">Erythrocercus mccallii</name>
    <dbReference type="NCBI Taxonomy" id="107208"/>
    <lineage>
        <taxon>Eukaryota</taxon>
        <taxon>Metazoa</taxon>
        <taxon>Chordata</taxon>
        <taxon>Craniata</taxon>
        <taxon>Vertebrata</taxon>
        <taxon>Euteleostomi</taxon>
        <taxon>Archelosauria</taxon>
        <taxon>Archosauria</taxon>
        <taxon>Dinosauria</taxon>
        <taxon>Saurischia</taxon>
        <taxon>Theropoda</taxon>
        <taxon>Coelurosauria</taxon>
        <taxon>Aves</taxon>
        <taxon>Neognathae</taxon>
        <taxon>Neoaves</taxon>
        <taxon>Telluraves</taxon>
        <taxon>Australaves</taxon>
        <taxon>Passeriformes</taxon>
        <taxon>Corvoidea</taxon>
        <taxon>Dicruridae</taxon>
        <taxon>Erythrocercus</taxon>
    </lineage>
</organism>
<protein>
    <submittedName>
        <fullName evidence="8">PRSS8 protein</fullName>
    </submittedName>
</protein>
<dbReference type="AlphaFoldDB" id="A0A7K5Q498"/>
<evidence type="ECO:0000313" key="8">
    <source>
        <dbReference type="EMBL" id="NWT62222.1"/>
    </source>
</evidence>
<dbReference type="FunFam" id="2.40.10.10:FF:000024">
    <property type="entry name" value="Serine protease 53"/>
    <property type="match status" value="1"/>
</dbReference>
<keyword evidence="2" id="KW-0732">Signal</keyword>
<dbReference type="PANTHER" id="PTHR24252:SF7">
    <property type="entry name" value="HYALIN"/>
    <property type="match status" value="1"/>
</dbReference>
<keyword evidence="5" id="KW-1015">Disulfide bond</keyword>
<feature type="non-terminal residue" evidence="8">
    <location>
        <position position="1"/>
    </location>
</feature>
<dbReference type="EMBL" id="VZRG01004831">
    <property type="protein sequence ID" value="NWT62222.1"/>
    <property type="molecule type" value="Genomic_DNA"/>
</dbReference>
<dbReference type="PROSITE" id="PS00135">
    <property type="entry name" value="TRYPSIN_SER"/>
    <property type="match status" value="1"/>
</dbReference>
<accession>A0A7K5Q498</accession>
<dbReference type="SUPFAM" id="SSF50494">
    <property type="entry name" value="Trypsin-like serine proteases"/>
    <property type="match status" value="1"/>
</dbReference>
<dbReference type="PROSITE" id="PS00134">
    <property type="entry name" value="TRYPSIN_HIS"/>
    <property type="match status" value="1"/>
</dbReference>
<dbReference type="CDD" id="cd00190">
    <property type="entry name" value="Tryp_SPc"/>
    <property type="match status" value="1"/>
</dbReference>
<evidence type="ECO:0000256" key="2">
    <source>
        <dbReference type="ARBA" id="ARBA00022729"/>
    </source>
</evidence>
<dbReference type="PANTHER" id="PTHR24252">
    <property type="entry name" value="ACROSIN-RELATED"/>
    <property type="match status" value="1"/>
</dbReference>
<proteinExistence type="predicted"/>
<dbReference type="InterPro" id="IPR009003">
    <property type="entry name" value="Peptidase_S1_PA"/>
</dbReference>
<dbReference type="GO" id="GO:0006508">
    <property type="term" value="P:proteolysis"/>
    <property type="evidence" value="ECO:0007669"/>
    <property type="project" value="UniProtKB-KW"/>
</dbReference>
<gene>
    <name evidence="8" type="primary">Prss8</name>
    <name evidence="8" type="ORF">ERYMCC_R14871</name>
</gene>
<dbReference type="InterPro" id="IPR001254">
    <property type="entry name" value="Trypsin_dom"/>
</dbReference>
<keyword evidence="4 6" id="KW-0720">Serine protease</keyword>
<evidence type="ECO:0000256" key="5">
    <source>
        <dbReference type="ARBA" id="ARBA00023157"/>
    </source>
</evidence>
<feature type="domain" description="Peptidase S1" evidence="7">
    <location>
        <begin position="9"/>
        <end position="259"/>
    </location>
</feature>
<dbReference type="InterPro" id="IPR001314">
    <property type="entry name" value="Peptidase_S1A"/>
</dbReference>
<keyword evidence="9" id="KW-1185">Reference proteome</keyword>
<keyword evidence="3 6" id="KW-0378">Hydrolase</keyword>
<dbReference type="PRINTS" id="PR00722">
    <property type="entry name" value="CHYMOTRYPSIN"/>
</dbReference>
<name>A0A7K5Q498_9CORV</name>
<dbReference type="SMART" id="SM00020">
    <property type="entry name" value="Tryp_SPc"/>
    <property type="match status" value="1"/>
</dbReference>
<dbReference type="GO" id="GO:0004252">
    <property type="term" value="F:serine-type endopeptidase activity"/>
    <property type="evidence" value="ECO:0007669"/>
    <property type="project" value="InterPro"/>
</dbReference>
<dbReference type="Gene3D" id="2.40.10.10">
    <property type="entry name" value="Trypsin-like serine proteases"/>
    <property type="match status" value="2"/>
</dbReference>
<dbReference type="InterPro" id="IPR043504">
    <property type="entry name" value="Peptidase_S1_PA_chymotrypsin"/>
</dbReference>
<keyword evidence="1 6" id="KW-0645">Protease</keyword>